<evidence type="ECO:0000313" key="3">
    <source>
        <dbReference type="Proteomes" id="UP000011666"/>
    </source>
</evidence>
<organism evidence="2 3">
    <name type="scientific">Gordonia soli NBRC 108243</name>
    <dbReference type="NCBI Taxonomy" id="1223545"/>
    <lineage>
        <taxon>Bacteria</taxon>
        <taxon>Bacillati</taxon>
        <taxon>Actinomycetota</taxon>
        <taxon>Actinomycetes</taxon>
        <taxon>Mycobacteriales</taxon>
        <taxon>Gordoniaceae</taxon>
        <taxon>Gordonia</taxon>
    </lineage>
</organism>
<sequence>MAGRWIELATLLLQLPRIHARFLAGGYSFHRASTIAHALTVLPAGPDRDRAQSIAIDLAARRVTDPALRDQLDALVIDLDPDLAEQVRAEFADHNQNLTITADAHGHATIDACVPADHAAHLRHQITTLLATRICRSDPRTTGQQRVAALAELLGTPGAHLHCTCTDLTCTRRSAPDTHAPDKATAPTPPELTPPAPQVVVLPTSTPDIETPAVVTAHARLRGHGSITPAHAAHLLTHPGFIAVHTPLHIPATTDSPPIDPIGHGGHAHPPPGALTYAPTAGPARTHPRHRPPTTDADTRSATHPPTSANSTTSCPSTTPARSQAAGPCPKTSHPCAHPTTTANTSATGHPP</sequence>
<feature type="compositionally biased region" description="Polar residues" evidence="1">
    <location>
        <begin position="300"/>
        <end position="322"/>
    </location>
</feature>
<accession>M0QD44</accession>
<dbReference type="EMBL" id="BANX01000001">
    <property type="protein sequence ID" value="GAC66246.1"/>
    <property type="molecule type" value="Genomic_DNA"/>
</dbReference>
<protein>
    <submittedName>
        <fullName evidence="2">Uncharacterized protein</fullName>
    </submittedName>
</protein>
<proteinExistence type="predicted"/>
<dbReference type="Proteomes" id="UP000011666">
    <property type="component" value="Unassembled WGS sequence"/>
</dbReference>
<reference evidence="2 3" key="1">
    <citation type="submission" date="2013-01" db="EMBL/GenBank/DDBJ databases">
        <title>Whole genome shotgun sequence of Gordonia soli NBRC 108243.</title>
        <authorList>
            <person name="Isaki-Nakamura S."/>
            <person name="Hosoyama A."/>
            <person name="Tsuchikane K."/>
            <person name="Ando Y."/>
            <person name="Baba S."/>
            <person name="Ohji S."/>
            <person name="Hamada M."/>
            <person name="Tamura T."/>
            <person name="Yamazoe A."/>
            <person name="Yamazaki S."/>
            <person name="Fujita N."/>
        </authorList>
    </citation>
    <scope>NUCLEOTIDE SEQUENCE [LARGE SCALE GENOMIC DNA]</scope>
    <source>
        <strain evidence="2 3">NBRC 108243</strain>
    </source>
</reference>
<dbReference type="eggNOG" id="COG1403">
    <property type="taxonomic scope" value="Bacteria"/>
</dbReference>
<dbReference type="STRING" id="1223545.GS4_01_00470"/>
<name>M0QD44_9ACTN</name>
<feature type="compositionally biased region" description="Polar residues" evidence="1">
    <location>
        <begin position="339"/>
        <end position="352"/>
    </location>
</feature>
<evidence type="ECO:0000313" key="2">
    <source>
        <dbReference type="EMBL" id="GAC66246.1"/>
    </source>
</evidence>
<gene>
    <name evidence="2" type="ORF">GS4_01_00470</name>
</gene>
<comment type="caution">
    <text evidence="2">The sequence shown here is derived from an EMBL/GenBank/DDBJ whole genome shotgun (WGS) entry which is preliminary data.</text>
</comment>
<dbReference type="AlphaFoldDB" id="M0QD44"/>
<keyword evidence="3" id="KW-1185">Reference proteome</keyword>
<feature type="region of interest" description="Disordered" evidence="1">
    <location>
        <begin position="252"/>
        <end position="352"/>
    </location>
</feature>
<feature type="region of interest" description="Disordered" evidence="1">
    <location>
        <begin position="175"/>
        <end position="195"/>
    </location>
</feature>
<evidence type="ECO:0000256" key="1">
    <source>
        <dbReference type="SAM" id="MobiDB-lite"/>
    </source>
</evidence>